<protein>
    <submittedName>
        <fullName evidence="1">Uncharacterized protein</fullName>
    </submittedName>
</protein>
<keyword evidence="2" id="KW-1185">Reference proteome</keyword>
<evidence type="ECO:0000313" key="2">
    <source>
        <dbReference type="Proteomes" id="UP000501690"/>
    </source>
</evidence>
<proteinExistence type="predicted"/>
<name>A0A4D6LL45_VIGUN</name>
<accession>A0A4D6LL45</accession>
<dbReference type="Proteomes" id="UP000501690">
    <property type="component" value="Linkage Group LG4"/>
</dbReference>
<dbReference type="EMBL" id="CP039348">
    <property type="protein sequence ID" value="QCD89301.1"/>
    <property type="molecule type" value="Genomic_DNA"/>
</dbReference>
<reference evidence="1 2" key="1">
    <citation type="submission" date="2019-04" db="EMBL/GenBank/DDBJ databases">
        <title>An improved genome assembly and genetic linkage map for asparagus bean, Vigna unguiculata ssp. sesquipedialis.</title>
        <authorList>
            <person name="Xia Q."/>
            <person name="Zhang R."/>
            <person name="Dong Y."/>
        </authorList>
    </citation>
    <scope>NUCLEOTIDE SEQUENCE [LARGE SCALE GENOMIC DNA]</scope>
    <source>
        <tissue evidence="1">Leaf</tissue>
    </source>
</reference>
<dbReference type="AlphaFoldDB" id="A0A4D6LL45"/>
<evidence type="ECO:0000313" key="1">
    <source>
        <dbReference type="EMBL" id="QCD89301.1"/>
    </source>
</evidence>
<gene>
    <name evidence="1" type="ORF">DEO72_LG4g245</name>
</gene>
<sequence length="64" mass="7098">MEAARLKDNLMDAMKPEKIVLLVWRLVAWVCAPGDKSSRDVPTPRGAWRQGVTHQAINPATMGL</sequence>
<organism evidence="1 2">
    <name type="scientific">Vigna unguiculata</name>
    <name type="common">Cowpea</name>
    <dbReference type="NCBI Taxonomy" id="3917"/>
    <lineage>
        <taxon>Eukaryota</taxon>
        <taxon>Viridiplantae</taxon>
        <taxon>Streptophyta</taxon>
        <taxon>Embryophyta</taxon>
        <taxon>Tracheophyta</taxon>
        <taxon>Spermatophyta</taxon>
        <taxon>Magnoliopsida</taxon>
        <taxon>eudicotyledons</taxon>
        <taxon>Gunneridae</taxon>
        <taxon>Pentapetalae</taxon>
        <taxon>rosids</taxon>
        <taxon>fabids</taxon>
        <taxon>Fabales</taxon>
        <taxon>Fabaceae</taxon>
        <taxon>Papilionoideae</taxon>
        <taxon>50 kb inversion clade</taxon>
        <taxon>NPAAA clade</taxon>
        <taxon>indigoferoid/millettioid clade</taxon>
        <taxon>Phaseoleae</taxon>
        <taxon>Vigna</taxon>
    </lineage>
</organism>